<proteinExistence type="predicted"/>
<feature type="non-terminal residue" evidence="1">
    <location>
        <position position="1"/>
    </location>
</feature>
<evidence type="ECO:0000313" key="1">
    <source>
        <dbReference type="EMBL" id="KAG6603300.1"/>
    </source>
</evidence>
<dbReference type="AlphaFoldDB" id="A0AAV6NXZ5"/>
<sequence length="192" mass="20971">MWPRKLAKKPHWLQLGSVSLERVEHGSRVEALACGPLGALVWSKALVGRECLMENGLSCMNLVGPNKMGWAGCVYCRCIPNLGRLNYEPAVQASWTGLRIGLGWRQNGVGNKMGYGSRLQSLCDEINRLDFLVSSTSSVPASPRASSMMAVETRREVAVTLDDSANGKSIEKGIRKAWDSFGFIDTLSITLV</sequence>
<dbReference type="EMBL" id="JAGKQH010000003">
    <property type="protein sequence ID" value="KAG6603300.1"/>
    <property type="molecule type" value="Genomic_DNA"/>
</dbReference>
<evidence type="ECO:0000313" key="2">
    <source>
        <dbReference type="Proteomes" id="UP000685013"/>
    </source>
</evidence>
<dbReference type="Proteomes" id="UP000685013">
    <property type="component" value="Chromosome 3"/>
</dbReference>
<name>A0AAV6NXZ5_9ROSI</name>
<reference evidence="1 2" key="1">
    <citation type="journal article" date="2021" name="Hortic Res">
        <title>The domestication of Cucurbita argyrosperma as revealed by the genome of its wild relative.</title>
        <authorList>
            <person name="Barrera-Redondo J."/>
            <person name="Sanchez-de la Vega G."/>
            <person name="Aguirre-Liguori J.A."/>
            <person name="Castellanos-Morales G."/>
            <person name="Gutierrez-Guerrero Y.T."/>
            <person name="Aguirre-Dugua X."/>
            <person name="Aguirre-Planter E."/>
            <person name="Tenaillon M.I."/>
            <person name="Lira-Saade R."/>
            <person name="Eguiarte L.E."/>
        </authorList>
    </citation>
    <scope>NUCLEOTIDE SEQUENCE [LARGE SCALE GENOMIC DNA]</scope>
    <source>
        <strain evidence="1">JBR-2021</strain>
    </source>
</reference>
<protein>
    <submittedName>
        <fullName evidence="1">Uncharacterized protein</fullName>
    </submittedName>
</protein>
<keyword evidence="2" id="KW-1185">Reference proteome</keyword>
<accession>A0AAV6NXZ5</accession>
<organism evidence="1 2">
    <name type="scientific">Cucurbita argyrosperma subsp. sororia</name>
    <dbReference type="NCBI Taxonomy" id="37648"/>
    <lineage>
        <taxon>Eukaryota</taxon>
        <taxon>Viridiplantae</taxon>
        <taxon>Streptophyta</taxon>
        <taxon>Embryophyta</taxon>
        <taxon>Tracheophyta</taxon>
        <taxon>Spermatophyta</taxon>
        <taxon>Magnoliopsida</taxon>
        <taxon>eudicotyledons</taxon>
        <taxon>Gunneridae</taxon>
        <taxon>Pentapetalae</taxon>
        <taxon>rosids</taxon>
        <taxon>fabids</taxon>
        <taxon>Cucurbitales</taxon>
        <taxon>Cucurbitaceae</taxon>
        <taxon>Cucurbiteae</taxon>
        <taxon>Cucurbita</taxon>
    </lineage>
</organism>
<comment type="caution">
    <text evidence="1">The sequence shown here is derived from an EMBL/GenBank/DDBJ whole genome shotgun (WGS) entry which is preliminary data.</text>
</comment>
<gene>
    <name evidence="1" type="ORF">SDJN03_03909</name>
</gene>